<keyword evidence="2" id="KW-1185">Reference proteome</keyword>
<protein>
    <submittedName>
        <fullName evidence="1">Uncharacterized protein</fullName>
    </submittedName>
</protein>
<evidence type="ECO:0000313" key="2">
    <source>
        <dbReference type="Proteomes" id="UP000053593"/>
    </source>
</evidence>
<dbReference type="AlphaFoldDB" id="A0A0D0AHV6"/>
<dbReference type="OrthoDB" id="3264327at2759"/>
<sequence length="176" mass="19890">VTLSDGTTCKDGGFVVTRGHNNSLHVGQVVEILQRERSVDSMSSQASFILIRQVDISFEAIEYRMPQVLFTDIYFTNLICTVNVQHHCVGNKCRATGSRPVYQEGHIIPGKFQPVIVHENPHHLVLNTAQMRNAIFVQHFRIRSPQLNAQELLTESVQREIDVRKAARKAVETARS</sequence>
<name>A0A0D0AHV6_9AGAR</name>
<reference evidence="1 2" key="1">
    <citation type="submission" date="2014-04" db="EMBL/GenBank/DDBJ databases">
        <title>Evolutionary Origins and Diversification of the Mycorrhizal Mutualists.</title>
        <authorList>
            <consortium name="DOE Joint Genome Institute"/>
            <consortium name="Mycorrhizal Genomics Consortium"/>
            <person name="Kohler A."/>
            <person name="Kuo A."/>
            <person name="Nagy L.G."/>
            <person name="Floudas D."/>
            <person name="Copeland A."/>
            <person name="Barry K.W."/>
            <person name="Cichocki N."/>
            <person name="Veneault-Fourrey C."/>
            <person name="LaButti K."/>
            <person name="Lindquist E.A."/>
            <person name="Lipzen A."/>
            <person name="Lundell T."/>
            <person name="Morin E."/>
            <person name="Murat C."/>
            <person name="Riley R."/>
            <person name="Ohm R."/>
            <person name="Sun H."/>
            <person name="Tunlid A."/>
            <person name="Henrissat B."/>
            <person name="Grigoriev I.V."/>
            <person name="Hibbett D.S."/>
            <person name="Martin F."/>
        </authorList>
    </citation>
    <scope>NUCLEOTIDE SEQUENCE [LARGE SCALE GENOMIC DNA]</scope>
    <source>
        <strain evidence="1 2">FD-317 M1</strain>
    </source>
</reference>
<feature type="non-terminal residue" evidence="1">
    <location>
        <position position="176"/>
    </location>
</feature>
<dbReference type="Proteomes" id="UP000053593">
    <property type="component" value="Unassembled WGS sequence"/>
</dbReference>
<proteinExistence type="predicted"/>
<feature type="non-terminal residue" evidence="1">
    <location>
        <position position="1"/>
    </location>
</feature>
<gene>
    <name evidence="1" type="ORF">GYMLUDRAFT_117539</name>
</gene>
<accession>A0A0D0AHV6</accession>
<dbReference type="EMBL" id="KN835094">
    <property type="protein sequence ID" value="KIK49700.1"/>
    <property type="molecule type" value="Genomic_DNA"/>
</dbReference>
<evidence type="ECO:0000313" key="1">
    <source>
        <dbReference type="EMBL" id="KIK49700.1"/>
    </source>
</evidence>
<dbReference type="HOGENOM" id="CLU_089028_0_0_1"/>
<organism evidence="1 2">
    <name type="scientific">Collybiopsis luxurians FD-317 M1</name>
    <dbReference type="NCBI Taxonomy" id="944289"/>
    <lineage>
        <taxon>Eukaryota</taxon>
        <taxon>Fungi</taxon>
        <taxon>Dikarya</taxon>
        <taxon>Basidiomycota</taxon>
        <taxon>Agaricomycotina</taxon>
        <taxon>Agaricomycetes</taxon>
        <taxon>Agaricomycetidae</taxon>
        <taxon>Agaricales</taxon>
        <taxon>Marasmiineae</taxon>
        <taxon>Omphalotaceae</taxon>
        <taxon>Collybiopsis</taxon>
        <taxon>Collybiopsis luxurians</taxon>
    </lineage>
</organism>